<dbReference type="PROSITE" id="PS51257">
    <property type="entry name" value="PROKAR_LIPOPROTEIN"/>
    <property type="match status" value="1"/>
</dbReference>
<accession>A0AAV7VBC3</accession>
<dbReference type="EMBL" id="JANPWB010000003">
    <property type="protein sequence ID" value="KAJ1198057.1"/>
    <property type="molecule type" value="Genomic_DNA"/>
</dbReference>
<gene>
    <name evidence="2" type="ORF">NDU88_001901</name>
</gene>
<evidence type="ECO:0000256" key="1">
    <source>
        <dbReference type="SAM" id="MobiDB-lite"/>
    </source>
</evidence>
<sequence length="125" mass="13712">MRNAAAGVVAVMVIACSSPRPISKFVELVSERELQFMMSTLMWVDGVGRSALGLQRVAAVRLWRWAWRAARCCYNYYSPQAAGGRGAPQSRPGTAQESLVWLLISEKKSRQGPGQLAGPMRDRSG</sequence>
<protein>
    <recommendedName>
        <fullName evidence="4">Secreted protein</fullName>
    </recommendedName>
</protein>
<proteinExistence type="predicted"/>
<evidence type="ECO:0008006" key="4">
    <source>
        <dbReference type="Google" id="ProtNLM"/>
    </source>
</evidence>
<name>A0AAV7VBC3_PLEWA</name>
<feature type="region of interest" description="Disordered" evidence="1">
    <location>
        <begin position="106"/>
        <end position="125"/>
    </location>
</feature>
<reference evidence="2" key="1">
    <citation type="journal article" date="2022" name="bioRxiv">
        <title>Sequencing and chromosome-scale assembly of the giantPleurodeles waltlgenome.</title>
        <authorList>
            <person name="Brown T."/>
            <person name="Elewa A."/>
            <person name="Iarovenko S."/>
            <person name="Subramanian E."/>
            <person name="Araus A.J."/>
            <person name="Petzold A."/>
            <person name="Susuki M."/>
            <person name="Suzuki K.-i.T."/>
            <person name="Hayashi T."/>
            <person name="Toyoda A."/>
            <person name="Oliveira C."/>
            <person name="Osipova E."/>
            <person name="Leigh N.D."/>
            <person name="Simon A."/>
            <person name="Yun M.H."/>
        </authorList>
    </citation>
    <scope>NUCLEOTIDE SEQUENCE</scope>
    <source>
        <strain evidence="2">20211129_DDA</strain>
        <tissue evidence="2">Liver</tissue>
    </source>
</reference>
<comment type="caution">
    <text evidence="2">The sequence shown here is derived from an EMBL/GenBank/DDBJ whole genome shotgun (WGS) entry which is preliminary data.</text>
</comment>
<evidence type="ECO:0000313" key="3">
    <source>
        <dbReference type="Proteomes" id="UP001066276"/>
    </source>
</evidence>
<evidence type="ECO:0000313" key="2">
    <source>
        <dbReference type="EMBL" id="KAJ1198057.1"/>
    </source>
</evidence>
<dbReference type="AlphaFoldDB" id="A0AAV7VBC3"/>
<dbReference type="Proteomes" id="UP001066276">
    <property type="component" value="Chromosome 2_1"/>
</dbReference>
<keyword evidence="3" id="KW-1185">Reference proteome</keyword>
<organism evidence="2 3">
    <name type="scientific">Pleurodeles waltl</name>
    <name type="common">Iberian ribbed newt</name>
    <dbReference type="NCBI Taxonomy" id="8319"/>
    <lineage>
        <taxon>Eukaryota</taxon>
        <taxon>Metazoa</taxon>
        <taxon>Chordata</taxon>
        <taxon>Craniata</taxon>
        <taxon>Vertebrata</taxon>
        <taxon>Euteleostomi</taxon>
        <taxon>Amphibia</taxon>
        <taxon>Batrachia</taxon>
        <taxon>Caudata</taxon>
        <taxon>Salamandroidea</taxon>
        <taxon>Salamandridae</taxon>
        <taxon>Pleurodelinae</taxon>
        <taxon>Pleurodeles</taxon>
    </lineage>
</organism>